<reference evidence="7" key="1">
    <citation type="journal article" date="2014" name="Int. J. Syst. Evol. Microbiol.">
        <title>Complete genome sequence of Corynebacterium casei LMG S-19264T (=DSM 44701T), isolated from a smear-ripened cheese.</title>
        <authorList>
            <consortium name="US DOE Joint Genome Institute (JGI-PGF)"/>
            <person name="Walter F."/>
            <person name="Albersmeier A."/>
            <person name="Kalinowski J."/>
            <person name="Ruckert C."/>
        </authorList>
    </citation>
    <scope>NUCLEOTIDE SEQUENCE</scope>
    <source>
        <strain evidence="7">KCTC 42651</strain>
    </source>
</reference>
<dbReference type="InterPro" id="IPR004033">
    <property type="entry name" value="UbiE/COQ5_MeTrFase"/>
</dbReference>
<keyword evidence="1 6" id="KW-0474">Menaquinone biosynthesis</keyword>
<comment type="function">
    <text evidence="6">Methyltransferase required for the conversion of demethylmenaquinol (DMKH2) to menaquinol (MKH2) and the conversion of 2-polyprenyl-6-methoxy-1,4-benzoquinol (DDMQH2) to 2-polyprenyl-3-methyl-6-methoxy-1,4-benzoquinol (DMQH2).</text>
</comment>
<dbReference type="HAMAP" id="MF_01813">
    <property type="entry name" value="MenG_UbiE_methyltr"/>
    <property type="match status" value="1"/>
</dbReference>
<comment type="caution">
    <text evidence="7">The sequence shown here is derived from an EMBL/GenBank/DDBJ whole genome shotgun (WGS) entry which is preliminary data.</text>
</comment>
<dbReference type="EC" id="2.1.1.201" evidence="6"/>
<keyword evidence="3 6" id="KW-0808">Transferase</keyword>
<dbReference type="CDD" id="cd02440">
    <property type="entry name" value="AdoMet_MTases"/>
    <property type="match status" value="1"/>
</dbReference>
<dbReference type="GO" id="GO:0009060">
    <property type="term" value="P:aerobic respiration"/>
    <property type="evidence" value="ECO:0007669"/>
    <property type="project" value="UniProtKB-UniRule"/>
</dbReference>
<organism evidence="7 8">
    <name type="scientific">Thalassobaculum fulvum</name>
    <dbReference type="NCBI Taxonomy" id="1633335"/>
    <lineage>
        <taxon>Bacteria</taxon>
        <taxon>Pseudomonadati</taxon>
        <taxon>Pseudomonadota</taxon>
        <taxon>Alphaproteobacteria</taxon>
        <taxon>Rhodospirillales</taxon>
        <taxon>Thalassobaculaceae</taxon>
        <taxon>Thalassobaculum</taxon>
    </lineage>
</organism>
<dbReference type="NCBIfam" id="NF001244">
    <property type="entry name" value="PRK00216.1-5"/>
    <property type="match status" value="1"/>
</dbReference>
<dbReference type="PANTHER" id="PTHR43591">
    <property type="entry name" value="METHYLTRANSFERASE"/>
    <property type="match status" value="1"/>
</dbReference>
<evidence type="ECO:0000256" key="6">
    <source>
        <dbReference type="HAMAP-Rule" id="MF_01813"/>
    </source>
</evidence>
<keyword evidence="4 6" id="KW-0831">Ubiquinone biosynthesis</keyword>
<comment type="pathway">
    <text evidence="6">Cofactor biosynthesis; ubiquinone biosynthesis.</text>
</comment>
<evidence type="ECO:0000256" key="5">
    <source>
        <dbReference type="ARBA" id="ARBA00022691"/>
    </source>
</evidence>
<evidence type="ECO:0000256" key="1">
    <source>
        <dbReference type="ARBA" id="ARBA00022428"/>
    </source>
</evidence>
<dbReference type="InterPro" id="IPR023576">
    <property type="entry name" value="UbiE/COQ5_MeTrFase_CS"/>
</dbReference>
<evidence type="ECO:0000256" key="2">
    <source>
        <dbReference type="ARBA" id="ARBA00022603"/>
    </source>
</evidence>
<protein>
    <recommendedName>
        <fullName evidence="6">Ubiquinone/menaquinone biosynthesis C-methyltransferase UbiE</fullName>
        <ecNumber evidence="6">2.1.1.163</ecNumber>
        <ecNumber evidence="6">2.1.1.201</ecNumber>
    </recommendedName>
    <alternativeName>
        <fullName evidence="6">2-methoxy-6-polyprenyl-1,4-benzoquinol methylase</fullName>
    </alternativeName>
    <alternativeName>
        <fullName evidence="6">Demethylmenaquinone methyltransferase</fullName>
    </alternativeName>
</protein>
<accession>A0A918XN08</accession>
<feature type="binding site" evidence="6">
    <location>
        <position position="77"/>
    </location>
    <ligand>
        <name>S-adenosyl-L-methionine</name>
        <dbReference type="ChEBI" id="CHEBI:59789"/>
    </ligand>
</feature>
<dbReference type="PANTHER" id="PTHR43591:SF24">
    <property type="entry name" value="2-METHOXY-6-POLYPRENYL-1,4-BENZOQUINOL METHYLASE, MITOCHONDRIAL"/>
    <property type="match status" value="1"/>
</dbReference>
<comment type="pathway">
    <text evidence="6">Quinol/quinone metabolism; menaquinone biosynthesis; menaquinol from 1,4-dihydroxy-2-naphthoate: step 2/2.</text>
</comment>
<dbReference type="PROSITE" id="PS51608">
    <property type="entry name" value="SAM_MT_UBIE"/>
    <property type="match status" value="1"/>
</dbReference>
<dbReference type="GO" id="GO:0032259">
    <property type="term" value="P:methylation"/>
    <property type="evidence" value="ECO:0007669"/>
    <property type="project" value="UniProtKB-KW"/>
</dbReference>
<dbReference type="EMBL" id="BMZS01000001">
    <property type="protein sequence ID" value="GHD38978.1"/>
    <property type="molecule type" value="Genomic_DNA"/>
</dbReference>
<keyword evidence="2 6" id="KW-0489">Methyltransferase</keyword>
<comment type="caution">
    <text evidence="6">Lacks conserved residue(s) required for the propagation of feature annotation.</text>
</comment>
<dbReference type="GO" id="GO:0008425">
    <property type="term" value="F:2-methoxy-6-polyprenyl-1,4-benzoquinol methyltransferase activity"/>
    <property type="evidence" value="ECO:0007669"/>
    <property type="project" value="UniProtKB-UniRule"/>
</dbReference>
<name>A0A918XN08_9PROT</name>
<dbReference type="Pfam" id="PF01209">
    <property type="entry name" value="Ubie_methyltran"/>
    <property type="match status" value="1"/>
</dbReference>
<dbReference type="SUPFAM" id="SSF53335">
    <property type="entry name" value="S-adenosyl-L-methionine-dependent methyltransferases"/>
    <property type="match status" value="1"/>
</dbReference>
<dbReference type="GO" id="GO:0009234">
    <property type="term" value="P:menaquinone biosynthetic process"/>
    <property type="evidence" value="ECO:0007669"/>
    <property type="project" value="UniProtKB-UniRule"/>
</dbReference>
<dbReference type="NCBIfam" id="TIGR01934">
    <property type="entry name" value="MenG_MenH_UbiE"/>
    <property type="match status" value="1"/>
</dbReference>
<gene>
    <name evidence="6 7" type="primary">ubiE</name>
    <name evidence="7" type="ORF">GCM10017083_00340</name>
</gene>
<dbReference type="Proteomes" id="UP000630353">
    <property type="component" value="Unassembled WGS sequence"/>
</dbReference>
<dbReference type="Gene3D" id="3.40.50.150">
    <property type="entry name" value="Vaccinia Virus protein VP39"/>
    <property type="match status" value="1"/>
</dbReference>
<sequence length="252" mass="28622">MTQDSKIRGGVTDFGFEEVPVEEKAARVRGVFDSVARNYDRMNDLMSLGIHRVWKDALMDWLLPRPSQRLLDVAGGTGDIAQRWRRRGGGPVTVCDINAEMIGVGRDRLDKAGGDPTVTWTVGNAECLPFDDRSFERVTIAFGLRNVTRIDAALAEMRRVLKPGGRFMCLEFSRPTQPWLDPVYDAYSFRVLPWLGRVVADDEDAYRYLAESIRRFPDQQNLTERMRRAGFEKVAWRNLSAGIAAIHSGWRL</sequence>
<keyword evidence="8" id="KW-1185">Reference proteome</keyword>
<dbReference type="PROSITE" id="PS01183">
    <property type="entry name" value="UBIE_1"/>
    <property type="match status" value="1"/>
</dbReference>
<evidence type="ECO:0000256" key="3">
    <source>
        <dbReference type="ARBA" id="ARBA00022679"/>
    </source>
</evidence>
<evidence type="ECO:0000313" key="7">
    <source>
        <dbReference type="EMBL" id="GHD38978.1"/>
    </source>
</evidence>
<evidence type="ECO:0000256" key="4">
    <source>
        <dbReference type="ARBA" id="ARBA00022688"/>
    </source>
</evidence>
<dbReference type="RefSeq" id="WP_189986891.1">
    <property type="nucleotide sequence ID" value="NZ_BMZS01000001.1"/>
</dbReference>
<comment type="catalytic activity">
    <reaction evidence="6">
        <text>a 2-demethylmenaquinol + S-adenosyl-L-methionine = a menaquinol + S-adenosyl-L-homocysteine + H(+)</text>
        <dbReference type="Rhea" id="RHEA:42640"/>
        <dbReference type="Rhea" id="RHEA-COMP:9539"/>
        <dbReference type="Rhea" id="RHEA-COMP:9563"/>
        <dbReference type="ChEBI" id="CHEBI:15378"/>
        <dbReference type="ChEBI" id="CHEBI:18151"/>
        <dbReference type="ChEBI" id="CHEBI:55437"/>
        <dbReference type="ChEBI" id="CHEBI:57856"/>
        <dbReference type="ChEBI" id="CHEBI:59789"/>
        <dbReference type="EC" id="2.1.1.163"/>
    </reaction>
</comment>
<keyword evidence="5 6" id="KW-0949">S-adenosyl-L-methionine</keyword>
<dbReference type="GO" id="GO:0043770">
    <property type="term" value="F:demethylmenaquinone methyltransferase activity"/>
    <property type="evidence" value="ECO:0007669"/>
    <property type="project" value="UniProtKB-UniRule"/>
</dbReference>
<dbReference type="PROSITE" id="PS01184">
    <property type="entry name" value="UBIE_2"/>
    <property type="match status" value="1"/>
</dbReference>
<keyword evidence="7" id="KW-0830">Ubiquinone</keyword>
<dbReference type="EC" id="2.1.1.163" evidence="6"/>
<feature type="binding site" evidence="6">
    <location>
        <begin position="124"/>
        <end position="125"/>
    </location>
    <ligand>
        <name>S-adenosyl-L-methionine</name>
        <dbReference type="ChEBI" id="CHEBI:59789"/>
    </ligand>
</feature>
<comment type="similarity">
    <text evidence="6">Belongs to the class I-like SAM-binding methyltransferase superfamily. MenG/UbiE family.</text>
</comment>
<evidence type="ECO:0000313" key="8">
    <source>
        <dbReference type="Proteomes" id="UP000630353"/>
    </source>
</evidence>
<dbReference type="AlphaFoldDB" id="A0A918XN08"/>
<feature type="binding site" evidence="6">
    <location>
        <position position="96"/>
    </location>
    <ligand>
        <name>S-adenosyl-L-methionine</name>
        <dbReference type="ChEBI" id="CHEBI:59789"/>
    </ligand>
</feature>
<comment type="catalytic activity">
    <reaction evidence="6">
        <text>a 2-methoxy-6-(all-trans-polyprenyl)benzene-1,4-diol + S-adenosyl-L-methionine = a 5-methoxy-2-methyl-3-(all-trans-polyprenyl)benzene-1,4-diol + S-adenosyl-L-homocysteine + H(+)</text>
        <dbReference type="Rhea" id="RHEA:28286"/>
        <dbReference type="Rhea" id="RHEA-COMP:10858"/>
        <dbReference type="Rhea" id="RHEA-COMP:10859"/>
        <dbReference type="ChEBI" id="CHEBI:15378"/>
        <dbReference type="ChEBI" id="CHEBI:57856"/>
        <dbReference type="ChEBI" id="CHEBI:59789"/>
        <dbReference type="ChEBI" id="CHEBI:84166"/>
        <dbReference type="ChEBI" id="CHEBI:84167"/>
        <dbReference type="EC" id="2.1.1.201"/>
    </reaction>
</comment>
<reference evidence="7" key="2">
    <citation type="submission" date="2020-09" db="EMBL/GenBank/DDBJ databases">
        <authorList>
            <person name="Sun Q."/>
            <person name="Kim S."/>
        </authorList>
    </citation>
    <scope>NUCLEOTIDE SEQUENCE</scope>
    <source>
        <strain evidence="7">KCTC 42651</strain>
    </source>
</reference>
<proteinExistence type="inferred from homology"/>
<dbReference type="InterPro" id="IPR029063">
    <property type="entry name" value="SAM-dependent_MTases_sf"/>
</dbReference>